<dbReference type="AlphaFoldDB" id="A0A7W9G5M9"/>
<evidence type="ECO:0000313" key="2">
    <source>
        <dbReference type="EMBL" id="MBB5777624.1"/>
    </source>
</evidence>
<comment type="caution">
    <text evidence="2">The sequence shown here is derived from an EMBL/GenBank/DDBJ whole genome shotgun (WGS) entry which is preliminary data.</text>
</comment>
<protein>
    <submittedName>
        <fullName evidence="2">Uncharacterized protein</fullName>
    </submittedName>
</protein>
<evidence type="ECO:0000313" key="3">
    <source>
        <dbReference type="Proteomes" id="UP000579153"/>
    </source>
</evidence>
<dbReference type="Proteomes" id="UP000579153">
    <property type="component" value="Unassembled WGS sequence"/>
</dbReference>
<accession>A0A7W9G5M9</accession>
<proteinExistence type="predicted"/>
<gene>
    <name evidence="2" type="ORF">HD596_004380</name>
</gene>
<reference evidence="2 3" key="1">
    <citation type="submission" date="2020-08" db="EMBL/GenBank/DDBJ databases">
        <title>Sequencing the genomes of 1000 actinobacteria strains.</title>
        <authorList>
            <person name="Klenk H.-P."/>
        </authorList>
    </citation>
    <scope>NUCLEOTIDE SEQUENCE [LARGE SCALE GENOMIC DNA]</scope>
    <source>
        <strain evidence="2 3">DSM 45507</strain>
    </source>
</reference>
<sequence length="145" mass="16027">MVAQPPDWGYSGIDPKLMGEFERDLGRAEATLGRNEPLIRRTLQDLNLDTSRLTAMRELGNWIGATRPELRRRNDTIQAVSTEWGPAAPGGMSPFDEVLYNGASGDADVYAAAAKLSELDPSSEVDEKTVAQLEKRRVTQISPRR</sequence>
<name>A0A7W9G5M9_9ACTN</name>
<organism evidence="2 3">
    <name type="scientific">Nonomuraea jabiensis</name>
    <dbReference type="NCBI Taxonomy" id="882448"/>
    <lineage>
        <taxon>Bacteria</taxon>
        <taxon>Bacillati</taxon>
        <taxon>Actinomycetota</taxon>
        <taxon>Actinomycetes</taxon>
        <taxon>Streptosporangiales</taxon>
        <taxon>Streptosporangiaceae</taxon>
        <taxon>Nonomuraea</taxon>
    </lineage>
</organism>
<feature type="compositionally biased region" description="Basic and acidic residues" evidence="1">
    <location>
        <begin position="125"/>
        <end position="137"/>
    </location>
</feature>
<feature type="region of interest" description="Disordered" evidence="1">
    <location>
        <begin position="118"/>
        <end position="145"/>
    </location>
</feature>
<dbReference type="RefSeq" id="WP_185071162.1">
    <property type="nucleotide sequence ID" value="NZ_JACHMB010000001.1"/>
</dbReference>
<evidence type="ECO:0000256" key="1">
    <source>
        <dbReference type="SAM" id="MobiDB-lite"/>
    </source>
</evidence>
<keyword evidence="3" id="KW-1185">Reference proteome</keyword>
<dbReference type="EMBL" id="JACHMB010000001">
    <property type="protein sequence ID" value="MBB5777624.1"/>
    <property type="molecule type" value="Genomic_DNA"/>
</dbReference>